<feature type="region of interest" description="Disordered" evidence="13">
    <location>
        <begin position="277"/>
        <end position="298"/>
    </location>
</feature>
<dbReference type="PANTHER" id="PTHR24225:SF0">
    <property type="entry name" value="N-FORMYL PEPTIDE RECEPTOR 2"/>
    <property type="match status" value="1"/>
</dbReference>
<keyword evidence="7" id="KW-1015">Disulfide bond</keyword>
<evidence type="ECO:0000256" key="3">
    <source>
        <dbReference type="ARBA" id="ARBA00022692"/>
    </source>
</evidence>
<accession>A0A7N4PQ55</accession>
<evidence type="ECO:0000256" key="11">
    <source>
        <dbReference type="ARBA" id="ARBA00025736"/>
    </source>
</evidence>
<dbReference type="InterPro" id="IPR000276">
    <property type="entry name" value="GPCR_Rhodpsn"/>
</dbReference>
<dbReference type="FunFam" id="1.20.1070.10:FF:000034">
    <property type="entry name" value="G-protein coupled receptor 1"/>
    <property type="match status" value="1"/>
</dbReference>
<comment type="subcellular location">
    <subcellularLocation>
        <location evidence="1">Cell membrane</location>
        <topology evidence="1">Multi-pass membrane protein</topology>
    </subcellularLocation>
</comment>
<dbReference type="GO" id="GO:0007200">
    <property type="term" value="P:phospholipase C-activating G protein-coupled receptor signaling pathway"/>
    <property type="evidence" value="ECO:0007669"/>
    <property type="project" value="TreeGrafter"/>
</dbReference>
<dbReference type="GeneTree" id="ENSGT01140000282544"/>
<dbReference type="GO" id="GO:0005886">
    <property type="term" value="C:plasma membrane"/>
    <property type="evidence" value="ECO:0007669"/>
    <property type="project" value="UniProtKB-SubCell"/>
</dbReference>
<keyword evidence="8 12" id="KW-0675">Receptor</keyword>
<reference evidence="16" key="2">
    <citation type="submission" date="2025-08" db="UniProtKB">
        <authorList>
            <consortium name="Ensembl"/>
        </authorList>
    </citation>
    <scope>IDENTIFICATION</scope>
</reference>
<dbReference type="GO" id="GO:0007204">
    <property type="term" value="P:positive regulation of cytosolic calcium ion concentration"/>
    <property type="evidence" value="ECO:0007669"/>
    <property type="project" value="TreeGrafter"/>
</dbReference>
<gene>
    <name evidence="16" type="primary">LOC111720241</name>
</gene>
<reference evidence="16" key="3">
    <citation type="submission" date="2025-09" db="UniProtKB">
        <authorList>
            <consortium name="Ensembl"/>
        </authorList>
    </citation>
    <scope>IDENTIFICATION</scope>
</reference>
<feature type="transmembrane region" description="Helical" evidence="14">
    <location>
        <begin position="23"/>
        <end position="49"/>
    </location>
</feature>
<dbReference type="PROSITE" id="PS50262">
    <property type="entry name" value="G_PROTEIN_RECEP_F1_2"/>
    <property type="match status" value="1"/>
</dbReference>
<comment type="similarity">
    <text evidence="11">Belongs to the chemokine-like receptor (CMKLR) family.</text>
</comment>
<sequence length="428" mass="47501">MENSSVLPSDAPLFPHSPIHQTFWIISLIVCCLAFVLGVAGNGLVLWVAGFRMSRTVTTVLFLNLAAADFAFTAFLPFVISSTILQPHWPFGWFLCKLLSFLAVLNMFASVFLLTLVALDRCVSVLWPIWARNHRKPRLAALAAAGVWIFAFAFSLPTFIFRTTDTEDEITFCYMEFDPWDEAGEDEESVNALYESRHWSLVLTRFSLGFLIPLLIISVCYGLITAKLWSGMRRVRSSRPFRILTAVVVAFFLCWLPHPPPHHQRLLRAHHGQAVERDAQGALQPALPDPHGRGGRLLPLLASSPRAGHGRGFRLRPPSARPGSALPEPVLLLAGLRQQLPQPPALRLHRSGLQGETLPLPARRPGEGSERGVRRHGGHRQQLRLCGPRDRHRDIGSVRRLQSRGSLGAALVPDNLSSSAVLSLCSDF</sequence>
<evidence type="ECO:0000256" key="14">
    <source>
        <dbReference type="SAM" id="Phobius"/>
    </source>
</evidence>
<reference evidence="16 17" key="1">
    <citation type="journal article" date="2011" name="Proc. Natl. Acad. Sci. U.S.A.">
        <title>Genetic diversity and population structure of the endangered marsupial Sarcophilus harrisii (Tasmanian devil).</title>
        <authorList>
            <person name="Miller W."/>
            <person name="Hayes V.M."/>
            <person name="Ratan A."/>
            <person name="Petersen D.C."/>
            <person name="Wittekindt N.E."/>
            <person name="Miller J."/>
            <person name="Walenz B."/>
            <person name="Knight J."/>
            <person name="Qi J."/>
            <person name="Zhao F."/>
            <person name="Wang Q."/>
            <person name="Bedoya-Reina O.C."/>
            <person name="Katiyar N."/>
            <person name="Tomsho L.P."/>
            <person name="Kasson L.M."/>
            <person name="Hardie R.A."/>
            <person name="Woodbridge P."/>
            <person name="Tindall E.A."/>
            <person name="Bertelsen M.F."/>
            <person name="Dixon D."/>
            <person name="Pyecroft S."/>
            <person name="Helgen K.M."/>
            <person name="Lesk A.M."/>
            <person name="Pringle T.H."/>
            <person name="Patterson N."/>
            <person name="Zhang Y."/>
            <person name="Kreiss A."/>
            <person name="Woods G.M."/>
            <person name="Jones M.E."/>
            <person name="Schuster S.C."/>
        </authorList>
    </citation>
    <scope>NUCLEOTIDE SEQUENCE [LARGE SCALE GENOMIC DNA]</scope>
</reference>
<feature type="transmembrane region" description="Helical" evidence="14">
    <location>
        <begin position="206"/>
        <end position="229"/>
    </location>
</feature>
<feature type="region of interest" description="Disordered" evidence="13">
    <location>
        <begin position="353"/>
        <end position="383"/>
    </location>
</feature>
<dbReference type="Proteomes" id="UP000007648">
    <property type="component" value="Unassembled WGS sequence"/>
</dbReference>
<dbReference type="PROSITE" id="PS00237">
    <property type="entry name" value="G_PROTEIN_RECEP_F1_1"/>
    <property type="match status" value="1"/>
</dbReference>
<dbReference type="PANTHER" id="PTHR24225">
    <property type="entry name" value="CHEMOTACTIC RECEPTOR"/>
    <property type="match status" value="1"/>
</dbReference>
<dbReference type="SUPFAM" id="SSF81321">
    <property type="entry name" value="Family A G protein-coupled receptor-like"/>
    <property type="match status" value="1"/>
</dbReference>
<evidence type="ECO:0000313" key="17">
    <source>
        <dbReference type="Proteomes" id="UP000007648"/>
    </source>
</evidence>
<dbReference type="InterPro" id="IPR000826">
    <property type="entry name" value="Formyl_rcpt-rel"/>
</dbReference>
<keyword evidence="6 14" id="KW-0472">Membrane</keyword>
<name>A0A7N4PQ55_SARHA</name>
<evidence type="ECO:0000259" key="15">
    <source>
        <dbReference type="PROSITE" id="PS50262"/>
    </source>
</evidence>
<keyword evidence="17" id="KW-1185">Reference proteome</keyword>
<keyword evidence="2" id="KW-1003">Cell membrane</keyword>
<dbReference type="Pfam" id="PF00001">
    <property type="entry name" value="7tm_1"/>
    <property type="match status" value="1"/>
</dbReference>
<keyword evidence="3 12" id="KW-0812">Transmembrane</keyword>
<feature type="transmembrane region" description="Helical" evidence="14">
    <location>
        <begin position="91"/>
        <end position="119"/>
    </location>
</feature>
<proteinExistence type="inferred from homology"/>
<dbReference type="AlphaFoldDB" id="A0A7N4PQ55"/>
<organism evidence="16 17">
    <name type="scientific">Sarcophilus harrisii</name>
    <name type="common">Tasmanian devil</name>
    <name type="synonym">Sarcophilus laniarius</name>
    <dbReference type="NCBI Taxonomy" id="9305"/>
    <lineage>
        <taxon>Eukaryota</taxon>
        <taxon>Metazoa</taxon>
        <taxon>Chordata</taxon>
        <taxon>Craniata</taxon>
        <taxon>Vertebrata</taxon>
        <taxon>Euteleostomi</taxon>
        <taxon>Mammalia</taxon>
        <taxon>Metatheria</taxon>
        <taxon>Dasyuromorphia</taxon>
        <taxon>Dasyuridae</taxon>
        <taxon>Sarcophilus</taxon>
    </lineage>
</organism>
<keyword evidence="5 12" id="KW-0297">G-protein coupled receptor</keyword>
<dbReference type="PRINTS" id="PR00526">
    <property type="entry name" value="FMETLEUPHER"/>
</dbReference>
<dbReference type="GO" id="GO:0004982">
    <property type="term" value="F:N-formyl peptide receptor activity"/>
    <property type="evidence" value="ECO:0007669"/>
    <property type="project" value="TreeGrafter"/>
</dbReference>
<evidence type="ECO:0000256" key="4">
    <source>
        <dbReference type="ARBA" id="ARBA00022989"/>
    </source>
</evidence>
<dbReference type="Gene3D" id="1.20.1070.10">
    <property type="entry name" value="Rhodopsin 7-helix transmembrane proteins"/>
    <property type="match status" value="1"/>
</dbReference>
<feature type="domain" description="G-protein coupled receptors family 1 profile" evidence="15">
    <location>
        <begin position="41"/>
        <end position="257"/>
    </location>
</feature>
<comment type="similarity">
    <text evidence="12">Belongs to the G-protein coupled receptor 1 family.</text>
</comment>
<evidence type="ECO:0000256" key="7">
    <source>
        <dbReference type="ARBA" id="ARBA00023157"/>
    </source>
</evidence>
<evidence type="ECO:0000256" key="8">
    <source>
        <dbReference type="ARBA" id="ARBA00023170"/>
    </source>
</evidence>
<keyword evidence="10 12" id="KW-0807">Transducer</keyword>
<dbReference type="PRINTS" id="PR00237">
    <property type="entry name" value="GPCRRHODOPSN"/>
</dbReference>
<evidence type="ECO:0000256" key="10">
    <source>
        <dbReference type="ARBA" id="ARBA00023224"/>
    </source>
</evidence>
<evidence type="ECO:0000256" key="5">
    <source>
        <dbReference type="ARBA" id="ARBA00023040"/>
    </source>
</evidence>
<protein>
    <recommendedName>
        <fullName evidence="15">G-protein coupled receptors family 1 profile domain-containing protein</fullName>
    </recommendedName>
</protein>
<keyword evidence="9" id="KW-0325">Glycoprotein</keyword>
<feature type="compositionally biased region" description="Basic residues" evidence="13">
    <location>
        <begin position="373"/>
        <end position="382"/>
    </location>
</feature>
<dbReference type="Ensembl" id="ENSSHAT00000029245.1">
    <property type="protein sequence ID" value="ENSSHAP00000040352.1"/>
    <property type="gene ID" value="ENSSHAG00000025912.1"/>
</dbReference>
<dbReference type="GO" id="GO:0004875">
    <property type="term" value="F:complement receptor activity"/>
    <property type="evidence" value="ECO:0007669"/>
    <property type="project" value="TreeGrafter"/>
</dbReference>
<evidence type="ECO:0000256" key="12">
    <source>
        <dbReference type="RuleBase" id="RU000688"/>
    </source>
</evidence>
<evidence type="ECO:0000256" key="9">
    <source>
        <dbReference type="ARBA" id="ARBA00023180"/>
    </source>
</evidence>
<evidence type="ECO:0000256" key="2">
    <source>
        <dbReference type="ARBA" id="ARBA00022475"/>
    </source>
</evidence>
<evidence type="ECO:0000256" key="1">
    <source>
        <dbReference type="ARBA" id="ARBA00004651"/>
    </source>
</evidence>
<feature type="transmembrane region" description="Helical" evidence="14">
    <location>
        <begin position="139"/>
        <end position="161"/>
    </location>
</feature>
<feature type="transmembrane region" description="Helical" evidence="14">
    <location>
        <begin position="241"/>
        <end position="258"/>
    </location>
</feature>
<dbReference type="GO" id="GO:0006954">
    <property type="term" value="P:inflammatory response"/>
    <property type="evidence" value="ECO:0007669"/>
    <property type="project" value="TreeGrafter"/>
</dbReference>
<keyword evidence="4 14" id="KW-1133">Transmembrane helix</keyword>
<dbReference type="InterPro" id="IPR017452">
    <property type="entry name" value="GPCR_Rhodpsn_7TM"/>
</dbReference>
<evidence type="ECO:0000256" key="13">
    <source>
        <dbReference type="SAM" id="MobiDB-lite"/>
    </source>
</evidence>
<evidence type="ECO:0000256" key="6">
    <source>
        <dbReference type="ARBA" id="ARBA00023136"/>
    </source>
</evidence>
<evidence type="ECO:0000313" key="16">
    <source>
        <dbReference type="Ensembl" id="ENSSHAP00000040352.1"/>
    </source>
</evidence>
<feature type="transmembrane region" description="Helical" evidence="14">
    <location>
        <begin position="61"/>
        <end position="85"/>
    </location>
</feature>
<dbReference type="InParanoid" id="A0A7N4PQ55"/>